<accession>A0ABR3EMZ9</accession>
<feature type="compositionally biased region" description="Polar residues" evidence="1">
    <location>
        <begin position="199"/>
        <end position="214"/>
    </location>
</feature>
<evidence type="ECO:0008006" key="4">
    <source>
        <dbReference type="Google" id="ProtNLM"/>
    </source>
</evidence>
<organism evidence="2 3">
    <name type="scientific">Marasmius crinis-equi</name>
    <dbReference type="NCBI Taxonomy" id="585013"/>
    <lineage>
        <taxon>Eukaryota</taxon>
        <taxon>Fungi</taxon>
        <taxon>Dikarya</taxon>
        <taxon>Basidiomycota</taxon>
        <taxon>Agaricomycotina</taxon>
        <taxon>Agaricomycetes</taxon>
        <taxon>Agaricomycetidae</taxon>
        <taxon>Agaricales</taxon>
        <taxon>Marasmiineae</taxon>
        <taxon>Marasmiaceae</taxon>
        <taxon>Marasmius</taxon>
    </lineage>
</organism>
<sequence>MSKHIDTLASYCTFSDHRPFHPSDSYPRDLPRPADIRNIDIEPIIAHNPGRYHNKWVLTHRATWWFATSDIVHSHYSLIRITWDIDEDAAHIETIQHVSITEKVLPHQAVLADIIPVENLPVTPITAFGQPTTLTSVSRDVFNDDLYLVVTNREGDVRKLKWDPYPDRNQRHGWYWEDTNAWLNQEQLDWLQEDPTPRNLASPTDQPEQPEQHASTSSEPPPPEMSGTRTVDPKTEPPAGTSGLGNQPTTNPGDEGGHPGSHPSDSSSEPDSSHGTSKDSWRGPDVGAPSSDKERGVKPTPFTGDRSKSELFLVQFGRYLRFNASRYETEMERVDLFLSFIEGNAGDWAVRRSQELEKDYLDSDLPDYKRRWTSLKSIRHRFRQDYGPINPEGTAQTVLDEISMTGDLAEIDKYITEFERHAPLSGYNDVALLHYFKRGLKKGLRTACAQVYPEPSTLEAYKEVA</sequence>
<comment type="caution">
    <text evidence="2">The sequence shown here is derived from an EMBL/GenBank/DDBJ whole genome shotgun (WGS) entry which is preliminary data.</text>
</comment>
<keyword evidence="3" id="KW-1185">Reference proteome</keyword>
<reference evidence="2 3" key="1">
    <citation type="submission" date="2024-02" db="EMBL/GenBank/DDBJ databases">
        <title>A draft genome for the cacao thread blight pathogen Marasmius crinis-equi.</title>
        <authorList>
            <person name="Cohen S.P."/>
            <person name="Baruah I.K."/>
            <person name="Amoako-Attah I."/>
            <person name="Bukari Y."/>
            <person name="Meinhardt L.W."/>
            <person name="Bailey B.A."/>
        </authorList>
    </citation>
    <scope>NUCLEOTIDE SEQUENCE [LARGE SCALE GENOMIC DNA]</scope>
    <source>
        <strain evidence="2 3">GH-76</strain>
    </source>
</reference>
<name>A0ABR3EMZ9_9AGAR</name>
<proteinExistence type="predicted"/>
<evidence type="ECO:0000313" key="2">
    <source>
        <dbReference type="EMBL" id="KAL0564232.1"/>
    </source>
</evidence>
<dbReference type="EMBL" id="JBAHYK010002912">
    <property type="protein sequence ID" value="KAL0564232.1"/>
    <property type="molecule type" value="Genomic_DNA"/>
</dbReference>
<gene>
    <name evidence="2" type="ORF">V5O48_017819</name>
</gene>
<feature type="non-terminal residue" evidence="2">
    <location>
        <position position="465"/>
    </location>
</feature>
<feature type="compositionally biased region" description="Low complexity" evidence="1">
    <location>
        <begin position="260"/>
        <end position="275"/>
    </location>
</feature>
<dbReference type="Proteomes" id="UP001465976">
    <property type="component" value="Unassembled WGS sequence"/>
</dbReference>
<protein>
    <recommendedName>
        <fullName evidence="4">Retrotransposon gag domain-containing protein</fullName>
    </recommendedName>
</protein>
<feature type="region of interest" description="Disordered" evidence="1">
    <location>
        <begin position="194"/>
        <end position="305"/>
    </location>
</feature>
<evidence type="ECO:0000313" key="3">
    <source>
        <dbReference type="Proteomes" id="UP001465976"/>
    </source>
</evidence>
<evidence type="ECO:0000256" key="1">
    <source>
        <dbReference type="SAM" id="MobiDB-lite"/>
    </source>
</evidence>